<sequence>MRDDEIAAPKKLNRGKQGNDTTANSFTSDIDALIRIGKKSIIAGPSVPPDPNCEHTTTKIDYSFTNPNNGDFDVYTTKSPLAIRIVFKHPHTIAQTNMQFNVAANFISIILDY</sequence>
<evidence type="ECO:0000313" key="2">
    <source>
        <dbReference type="EMBL" id="KHN80994.1"/>
    </source>
</evidence>
<reference evidence="2 3" key="1">
    <citation type="submission" date="2014-11" db="EMBL/GenBank/DDBJ databases">
        <title>Genetic blueprint of the zoonotic pathogen Toxocara canis.</title>
        <authorList>
            <person name="Zhu X.-Q."/>
            <person name="Korhonen P.K."/>
            <person name="Cai H."/>
            <person name="Young N.D."/>
            <person name="Nejsum P."/>
            <person name="von Samson-Himmelstjerna G."/>
            <person name="Boag P.R."/>
            <person name="Tan P."/>
            <person name="Li Q."/>
            <person name="Min J."/>
            <person name="Yang Y."/>
            <person name="Wang X."/>
            <person name="Fang X."/>
            <person name="Hall R.S."/>
            <person name="Hofmann A."/>
            <person name="Sternberg P.W."/>
            <person name="Jex A.R."/>
            <person name="Gasser R.B."/>
        </authorList>
    </citation>
    <scope>NUCLEOTIDE SEQUENCE [LARGE SCALE GENOMIC DNA]</scope>
    <source>
        <strain evidence="2">PN_DK_2014</strain>
    </source>
</reference>
<dbReference type="AlphaFoldDB" id="A0A0B2VHV3"/>
<accession>A0A0B2VHV3</accession>
<keyword evidence="3" id="KW-1185">Reference proteome</keyword>
<dbReference type="Proteomes" id="UP000031036">
    <property type="component" value="Unassembled WGS sequence"/>
</dbReference>
<organism evidence="2 3">
    <name type="scientific">Toxocara canis</name>
    <name type="common">Canine roundworm</name>
    <dbReference type="NCBI Taxonomy" id="6265"/>
    <lineage>
        <taxon>Eukaryota</taxon>
        <taxon>Metazoa</taxon>
        <taxon>Ecdysozoa</taxon>
        <taxon>Nematoda</taxon>
        <taxon>Chromadorea</taxon>
        <taxon>Rhabditida</taxon>
        <taxon>Spirurina</taxon>
        <taxon>Ascaridomorpha</taxon>
        <taxon>Ascaridoidea</taxon>
        <taxon>Toxocaridae</taxon>
        <taxon>Toxocara</taxon>
    </lineage>
</organism>
<dbReference type="EMBL" id="JPKZ01001612">
    <property type="protein sequence ID" value="KHN80994.1"/>
    <property type="molecule type" value="Genomic_DNA"/>
</dbReference>
<gene>
    <name evidence="2" type="ORF">Tcan_15602</name>
</gene>
<evidence type="ECO:0000256" key="1">
    <source>
        <dbReference type="SAM" id="MobiDB-lite"/>
    </source>
</evidence>
<protein>
    <submittedName>
        <fullName evidence="2">Uncharacterized protein</fullName>
    </submittedName>
</protein>
<feature type="region of interest" description="Disordered" evidence="1">
    <location>
        <begin position="1"/>
        <end position="24"/>
    </location>
</feature>
<comment type="caution">
    <text evidence="2">The sequence shown here is derived from an EMBL/GenBank/DDBJ whole genome shotgun (WGS) entry which is preliminary data.</text>
</comment>
<evidence type="ECO:0000313" key="3">
    <source>
        <dbReference type="Proteomes" id="UP000031036"/>
    </source>
</evidence>
<name>A0A0B2VHV3_TOXCA</name>
<proteinExistence type="predicted"/>